<sequence length="1115" mass="124867">MTINQMLWLSLLPFFFINLSINTNIVIGQCLGHQQAMLLQFKNNLIFNPTKSKKLIYWNQSNDCCRWTGVACFEGHVVALDLSQESISGGIENSSNIFNLHYLQSLNLAYNEIHSMIPLGFHKLKNLRYLNLSNAGFMGQIPIEISYLTKLVTLDLSSTLTPPHTLKLENPNIAMFVQNFTEIKELYMDGIAISVKRKEWSQALSSLQNLQVLSMSSCNLSISLDSSLAKLQSLSTLRLNHNNISSPVPEYLGNMSNLTTLQLTDCGLGGVFPRVIFQIPALQVLDVSNNLGLHGSLPNLTFQGSLHYLNLSHTKFSGSLPQSIHKFRQLSILDLSNCQFSGTLPNSLSDFSQLVHLDLSFNNFTGPLPSFNRSKALRVLSLNNNDFNGTIQSTHFEGLVNLVSIDLGDNFLNGRIPSSLFTLPSLQVLMLSYNKFDEVLEEFSNASSSLLEMLDLSGNYLQGPIPFSIFHLKRLGLLQLSSNKFNGTIQLDMIQHLPKLTTLDLGLNNLSIDVTNEDGHDVSSFPNLNNVMLASCKLRTIPNFLRNQSSLLFLDLSSNQIEGTIPNWIWRFDSMIYLNLSNNFLTDLEGPFNNLSSNLFLLDLHSNLLQGPTPFFPKTAIYLDYSNNGFNSITPPDIGNHLPFTYSLSLSNNNFSGKIHESFCNALALRVLDLSYNNFNDTIPNCLITMSNNLRVLNIGGNKLENHIPDTFSTSCALRFLDLNGNLLDGTIPKSLTSCQKLQVLNLGNNLLSDRFPCFLKNISTLSVMILRSNELYGHIGCPNNIGNWEMLQIVDLASNNFYGVLPSTLLQSWRALMHNEDEAGPRFAHLFVDIYDNVDPINFEAALSIVNNDLKMWLAKLIAAEPLFMINHLISDDAKESGPPSFQDSVTIVYKGQQWKLDKILTAFTCLDLSSNHFEGSIPEELMNLKALHSLNLSKNAFSGHIPSYISNLIHLESLDLSNNSLSSKIPTELASLSFLSYMNLSYNHLVGKIPTGTQIQSFEANSFLGNEGLCGPPLTQNCTNERGQGLSPPISETSHSHAGTSINWNFLSAELGCMFGLGLFFLPLIVWKKWRLWYCKHVDDMLYKFISQLDFVYEHRGGKKYRTLRWKPY</sequence>
<evidence type="ECO:0000256" key="9">
    <source>
        <dbReference type="ARBA" id="ARBA00023136"/>
    </source>
</evidence>
<dbReference type="Pfam" id="PF00560">
    <property type="entry name" value="LRR_1"/>
    <property type="match status" value="13"/>
</dbReference>
<dbReference type="OrthoDB" id="1394818at2759"/>
<evidence type="ECO:0000313" key="15">
    <source>
        <dbReference type="Proteomes" id="UP000694853"/>
    </source>
</evidence>
<keyword evidence="4" id="KW-0433">Leucine-rich repeat</keyword>
<keyword evidence="10" id="KW-0675">Receptor</keyword>
<evidence type="ECO:0000256" key="1">
    <source>
        <dbReference type="ARBA" id="ARBA00004251"/>
    </source>
</evidence>
<dbReference type="SMART" id="SM00369">
    <property type="entry name" value="LRR_TYP"/>
    <property type="match status" value="8"/>
</dbReference>
<dbReference type="SUPFAM" id="SSF52047">
    <property type="entry name" value="RNI-like"/>
    <property type="match status" value="1"/>
</dbReference>
<evidence type="ECO:0000313" key="16">
    <source>
        <dbReference type="RefSeq" id="XP_027337243.1"/>
    </source>
</evidence>
<evidence type="ECO:0000256" key="3">
    <source>
        <dbReference type="ARBA" id="ARBA00022475"/>
    </source>
</evidence>
<keyword evidence="3" id="KW-1003">Cell membrane</keyword>
<dbReference type="PANTHER" id="PTHR48061">
    <property type="entry name" value="LEUCINE-RICH REPEAT RECEPTOR PROTEIN KINASE EMS1-LIKE-RELATED"/>
    <property type="match status" value="1"/>
</dbReference>
<evidence type="ECO:0000256" key="12">
    <source>
        <dbReference type="SAM" id="Phobius"/>
    </source>
</evidence>
<dbReference type="Proteomes" id="UP000694853">
    <property type="component" value="Unplaced"/>
</dbReference>
<dbReference type="InterPro" id="IPR013210">
    <property type="entry name" value="LRR_N_plant-typ"/>
</dbReference>
<keyword evidence="7" id="KW-0677">Repeat</keyword>
<dbReference type="GO" id="GO:0005886">
    <property type="term" value="C:plasma membrane"/>
    <property type="evidence" value="ECO:0007669"/>
    <property type="project" value="UniProtKB-SubCell"/>
</dbReference>
<dbReference type="GeneID" id="113850930"/>
<accession>A0A8B8K2J6</accession>
<dbReference type="PANTHER" id="PTHR48061:SF2">
    <property type="entry name" value="RECEPTOR LIKE PROTEIN 30-LIKE"/>
    <property type="match status" value="1"/>
</dbReference>
<feature type="signal peptide" evidence="13">
    <location>
        <begin position="1"/>
        <end position="22"/>
    </location>
</feature>
<reference evidence="16" key="2">
    <citation type="submission" date="2025-08" db="UniProtKB">
        <authorList>
            <consortium name="RefSeq"/>
        </authorList>
    </citation>
    <scope>IDENTIFICATION</scope>
    <source>
        <tissue evidence="16">Young leaves</tissue>
    </source>
</reference>
<feature type="chain" id="PRO_5034697621" evidence="13">
    <location>
        <begin position="23"/>
        <end position="1115"/>
    </location>
</feature>
<dbReference type="RefSeq" id="XP_027337243.1">
    <property type="nucleotide sequence ID" value="XM_027481442.1"/>
</dbReference>
<name>A0A8B8K2J6_ABRPR</name>
<comment type="similarity">
    <text evidence="2">Belongs to the RLP family.</text>
</comment>
<dbReference type="KEGG" id="aprc:113850930"/>
<evidence type="ECO:0000259" key="14">
    <source>
        <dbReference type="Pfam" id="PF08263"/>
    </source>
</evidence>
<organism evidence="15 16">
    <name type="scientific">Abrus precatorius</name>
    <name type="common">Indian licorice</name>
    <name type="synonym">Glycine abrus</name>
    <dbReference type="NCBI Taxonomy" id="3816"/>
    <lineage>
        <taxon>Eukaryota</taxon>
        <taxon>Viridiplantae</taxon>
        <taxon>Streptophyta</taxon>
        <taxon>Embryophyta</taxon>
        <taxon>Tracheophyta</taxon>
        <taxon>Spermatophyta</taxon>
        <taxon>Magnoliopsida</taxon>
        <taxon>eudicotyledons</taxon>
        <taxon>Gunneridae</taxon>
        <taxon>Pentapetalae</taxon>
        <taxon>rosids</taxon>
        <taxon>fabids</taxon>
        <taxon>Fabales</taxon>
        <taxon>Fabaceae</taxon>
        <taxon>Papilionoideae</taxon>
        <taxon>50 kb inversion clade</taxon>
        <taxon>NPAAA clade</taxon>
        <taxon>indigoferoid/millettioid clade</taxon>
        <taxon>Abreae</taxon>
        <taxon>Abrus</taxon>
    </lineage>
</organism>
<evidence type="ECO:0000256" key="5">
    <source>
        <dbReference type="ARBA" id="ARBA00022692"/>
    </source>
</evidence>
<evidence type="ECO:0000256" key="10">
    <source>
        <dbReference type="ARBA" id="ARBA00023170"/>
    </source>
</evidence>
<comment type="subcellular location">
    <subcellularLocation>
        <location evidence="1">Cell membrane</location>
        <topology evidence="1">Single-pass type I membrane protein</topology>
    </subcellularLocation>
</comment>
<dbReference type="Pfam" id="PF13855">
    <property type="entry name" value="LRR_8"/>
    <property type="match status" value="2"/>
</dbReference>
<dbReference type="PROSITE" id="PS51450">
    <property type="entry name" value="LRR"/>
    <property type="match status" value="2"/>
</dbReference>
<evidence type="ECO:0000256" key="13">
    <source>
        <dbReference type="SAM" id="SignalP"/>
    </source>
</evidence>
<evidence type="ECO:0000256" key="2">
    <source>
        <dbReference type="ARBA" id="ARBA00009592"/>
    </source>
</evidence>
<dbReference type="AlphaFoldDB" id="A0A8B8K2J6"/>
<dbReference type="InterPro" id="IPR046956">
    <property type="entry name" value="RLP23-like"/>
</dbReference>
<dbReference type="InterPro" id="IPR001611">
    <property type="entry name" value="Leu-rich_rpt"/>
</dbReference>
<keyword evidence="11" id="KW-0325">Glycoprotein</keyword>
<dbReference type="Pfam" id="PF08263">
    <property type="entry name" value="LRRNT_2"/>
    <property type="match status" value="1"/>
</dbReference>
<keyword evidence="8 12" id="KW-1133">Transmembrane helix</keyword>
<reference evidence="15" key="1">
    <citation type="journal article" date="2019" name="Toxins">
        <title>Detection of Abrin-Like and Prepropulchellin-Like Toxin Genes and Transcripts Using Whole Genome Sequencing and Full-Length Transcript Sequencing of Abrus precatorius.</title>
        <authorList>
            <person name="Hovde B.T."/>
            <person name="Daligault H.E."/>
            <person name="Hanschen E.R."/>
            <person name="Kunde Y.A."/>
            <person name="Johnson M.B."/>
            <person name="Starkenburg S.R."/>
            <person name="Johnson S.L."/>
        </authorList>
    </citation>
    <scope>NUCLEOTIDE SEQUENCE [LARGE SCALE GENOMIC DNA]</scope>
</reference>
<keyword evidence="15" id="KW-1185">Reference proteome</keyword>
<keyword evidence="6 13" id="KW-0732">Signal</keyword>
<evidence type="ECO:0000256" key="8">
    <source>
        <dbReference type="ARBA" id="ARBA00022989"/>
    </source>
</evidence>
<gene>
    <name evidence="16" type="primary">LOC113850930</name>
</gene>
<evidence type="ECO:0000256" key="6">
    <source>
        <dbReference type="ARBA" id="ARBA00022729"/>
    </source>
</evidence>
<dbReference type="SUPFAM" id="SSF52058">
    <property type="entry name" value="L domain-like"/>
    <property type="match status" value="2"/>
</dbReference>
<dbReference type="PRINTS" id="PR00019">
    <property type="entry name" value="LEURICHRPT"/>
</dbReference>
<evidence type="ECO:0000256" key="11">
    <source>
        <dbReference type="ARBA" id="ARBA00023180"/>
    </source>
</evidence>
<keyword evidence="5 12" id="KW-0812">Transmembrane</keyword>
<dbReference type="FunFam" id="3.80.10.10:FF:000383">
    <property type="entry name" value="Leucine-rich repeat receptor protein kinase EMS1"/>
    <property type="match status" value="1"/>
</dbReference>
<dbReference type="FunFam" id="3.80.10.10:FF:000213">
    <property type="entry name" value="Tyrosine-sulfated glycopeptide receptor 1"/>
    <property type="match status" value="1"/>
</dbReference>
<dbReference type="InterPro" id="IPR032675">
    <property type="entry name" value="LRR_dom_sf"/>
</dbReference>
<protein>
    <submittedName>
        <fullName evidence="16">Receptor-like protein 7</fullName>
    </submittedName>
</protein>
<dbReference type="FunFam" id="3.80.10.10:FF:000041">
    <property type="entry name" value="LRR receptor-like serine/threonine-protein kinase ERECTA"/>
    <property type="match status" value="1"/>
</dbReference>
<proteinExistence type="inferred from homology"/>
<dbReference type="InterPro" id="IPR003591">
    <property type="entry name" value="Leu-rich_rpt_typical-subtyp"/>
</dbReference>
<feature type="domain" description="Leucine-rich repeat-containing N-terminal plant-type" evidence="14">
    <location>
        <begin position="34"/>
        <end position="72"/>
    </location>
</feature>
<keyword evidence="9 12" id="KW-0472">Membrane</keyword>
<dbReference type="Gene3D" id="3.80.10.10">
    <property type="entry name" value="Ribonuclease Inhibitor"/>
    <property type="match status" value="5"/>
</dbReference>
<evidence type="ECO:0000256" key="4">
    <source>
        <dbReference type="ARBA" id="ARBA00022614"/>
    </source>
</evidence>
<feature type="transmembrane region" description="Helical" evidence="12">
    <location>
        <begin position="1050"/>
        <end position="1073"/>
    </location>
</feature>
<evidence type="ECO:0000256" key="7">
    <source>
        <dbReference type="ARBA" id="ARBA00022737"/>
    </source>
</evidence>